<dbReference type="PANTHER" id="PTHR43436:SF1">
    <property type="entry name" value="TRANSCRIPTIONAL REGULATORY PROTEIN"/>
    <property type="match status" value="1"/>
</dbReference>
<dbReference type="GO" id="GO:0003700">
    <property type="term" value="F:DNA-binding transcription factor activity"/>
    <property type="evidence" value="ECO:0007669"/>
    <property type="project" value="InterPro"/>
</dbReference>
<dbReference type="InterPro" id="IPR018060">
    <property type="entry name" value="HTH_AraC"/>
</dbReference>
<dbReference type="SMART" id="SM00342">
    <property type="entry name" value="HTH_ARAC"/>
    <property type="match status" value="1"/>
</dbReference>
<dbReference type="InterPro" id="IPR009594">
    <property type="entry name" value="Tscrpt_reg_HTH_AraC_N"/>
</dbReference>
<dbReference type="STRING" id="1462996.AWM70_08090"/>
<evidence type="ECO:0000256" key="1">
    <source>
        <dbReference type="ARBA" id="ARBA00023015"/>
    </source>
</evidence>
<protein>
    <submittedName>
        <fullName evidence="4">AraC family transcriptional regulator</fullName>
    </submittedName>
</protein>
<dbReference type="Gene3D" id="1.10.10.60">
    <property type="entry name" value="Homeodomain-like"/>
    <property type="match status" value="1"/>
</dbReference>
<gene>
    <name evidence="4" type="ORF">AWM70_08090</name>
</gene>
<dbReference type="AlphaFoldDB" id="A0A1B1MZG1"/>
<accession>A0A1B1MZG1</accession>
<keyword evidence="5" id="KW-1185">Reference proteome</keyword>
<dbReference type="GO" id="GO:0043565">
    <property type="term" value="F:sequence-specific DNA binding"/>
    <property type="evidence" value="ECO:0007669"/>
    <property type="project" value="InterPro"/>
</dbReference>
<proteinExistence type="predicted"/>
<reference evidence="4 5" key="1">
    <citation type="submission" date="2016-01" db="EMBL/GenBank/DDBJ databases">
        <title>Complete Genome Sequence of Paenibacillus yonginensis DCY84, a novel Plant Growth-Promoting Bacteria with Elicitation of Induced Systemic Resistance.</title>
        <authorList>
            <person name="Kim Y.J."/>
            <person name="Yang D.C."/>
            <person name="Sukweenadhi J."/>
        </authorList>
    </citation>
    <scope>NUCLEOTIDE SEQUENCE [LARGE SCALE GENOMIC DNA]</scope>
    <source>
        <strain evidence="4 5">DCY84</strain>
    </source>
</reference>
<evidence type="ECO:0000313" key="5">
    <source>
        <dbReference type="Proteomes" id="UP000092573"/>
    </source>
</evidence>
<dbReference type="KEGG" id="pyg:AWM70_08090"/>
<evidence type="ECO:0000313" key="4">
    <source>
        <dbReference type="EMBL" id="ANS74549.1"/>
    </source>
</evidence>
<feature type="domain" description="HTH araC/xylS-type" evidence="3">
    <location>
        <begin position="204"/>
        <end position="302"/>
    </location>
</feature>
<keyword evidence="1" id="KW-0805">Transcription regulation</keyword>
<evidence type="ECO:0000259" key="3">
    <source>
        <dbReference type="PROSITE" id="PS01124"/>
    </source>
</evidence>
<dbReference type="Pfam" id="PF06719">
    <property type="entry name" value="AraC_N"/>
    <property type="match status" value="1"/>
</dbReference>
<keyword evidence="2" id="KW-0804">Transcription</keyword>
<organism evidence="4 5">
    <name type="scientific">Paenibacillus yonginensis</name>
    <dbReference type="NCBI Taxonomy" id="1462996"/>
    <lineage>
        <taxon>Bacteria</taxon>
        <taxon>Bacillati</taxon>
        <taxon>Bacillota</taxon>
        <taxon>Bacilli</taxon>
        <taxon>Bacillales</taxon>
        <taxon>Paenibacillaceae</taxon>
        <taxon>Paenibacillus</taxon>
    </lineage>
</organism>
<dbReference type="SUPFAM" id="SSF46689">
    <property type="entry name" value="Homeodomain-like"/>
    <property type="match status" value="2"/>
</dbReference>
<evidence type="ECO:0000256" key="2">
    <source>
        <dbReference type="ARBA" id="ARBA00023163"/>
    </source>
</evidence>
<dbReference type="Proteomes" id="UP000092573">
    <property type="component" value="Chromosome"/>
</dbReference>
<name>A0A1B1MZG1_9BACL</name>
<dbReference type="InterPro" id="IPR009057">
    <property type="entry name" value="Homeodomain-like_sf"/>
</dbReference>
<dbReference type="Pfam" id="PF12833">
    <property type="entry name" value="HTH_18"/>
    <property type="match status" value="1"/>
</dbReference>
<dbReference type="PANTHER" id="PTHR43436">
    <property type="entry name" value="ARAC-FAMILY TRANSCRIPTIONAL REGULATOR"/>
    <property type="match status" value="1"/>
</dbReference>
<dbReference type="EMBL" id="CP014167">
    <property type="protein sequence ID" value="ANS74549.1"/>
    <property type="molecule type" value="Genomic_DNA"/>
</dbReference>
<dbReference type="PROSITE" id="PS01124">
    <property type="entry name" value="HTH_ARAC_FAMILY_2"/>
    <property type="match status" value="1"/>
</dbReference>
<sequence length="307" mass="35033">MGLTDLNKRGWCTNLKELISELVRYMDRHTPMDGVHSMAIPELYFRRQSHQSGPVYSNSHPSLYIIVQGAKTVELAEERYYVDPGSYLVSPVHLPVIGQITKASQSLPYLSLQLTLQPEILLDVSKRSSPPKKVTSERGLLLKPSTSDLLKAVLRLIELLETPSDIEVLAPLIIKEIFYRVLQGENGELLRQFAIIGSYSHCISKAIEWINHHYAEPLIIEDLAKTVKMSPRTLHRHFKKVTAMSPIQYQKTIRLQTARRLLLTENLDAANAGFRVGYESPSQFNREYARLFGRPPIRDINDLRNFS</sequence>